<evidence type="ECO:0000313" key="3">
    <source>
        <dbReference type="Proteomes" id="UP000243579"/>
    </source>
</evidence>
<dbReference type="InterPro" id="IPR037856">
    <property type="entry name" value="Sdc1/DPY30"/>
</dbReference>
<dbReference type="EMBL" id="JNBR01000582">
    <property type="protein sequence ID" value="OQR90765.1"/>
    <property type="molecule type" value="Genomic_DNA"/>
</dbReference>
<keyword evidence="2" id="KW-0969">Cilium</keyword>
<reference evidence="2 3" key="1">
    <citation type="journal article" date="2014" name="Genome Biol. Evol.">
        <title>The secreted proteins of Achlya hypogyna and Thraustotheca clavata identify the ancestral oomycete secretome and reveal gene acquisitions by horizontal gene transfer.</title>
        <authorList>
            <person name="Misner I."/>
            <person name="Blouin N."/>
            <person name="Leonard G."/>
            <person name="Richards T.A."/>
            <person name="Lane C.E."/>
        </authorList>
    </citation>
    <scope>NUCLEOTIDE SEQUENCE [LARGE SCALE GENOMIC DNA]</scope>
    <source>
        <strain evidence="2 3">ATCC 48635</strain>
    </source>
</reference>
<dbReference type="PANTHER" id="PTHR23356:SF16">
    <property type="entry name" value="DPY30 DOMAIN CONTAINING 2"/>
    <property type="match status" value="1"/>
</dbReference>
<dbReference type="Proteomes" id="UP000243579">
    <property type="component" value="Unassembled WGS sequence"/>
</dbReference>
<name>A0A1V9YYG1_ACHHY</name>
<keyword evidence="3" id="KW-1185">Reference proteome</keyword>
<proteinExistence type="inferred from homology"/>
<sequence>MAAERAYGYDFVYLKTTVGNPLSEALAQLALDQPEDPIEYVGKYLLKYVANEKKRHERAGLTFRRKTDQQLIAEEEAKRNDAIRKLKLAHDEALIAENTTRELLQKTDDVDVLCNLVISKLLLATGAGACYIGRKVTDGEGVNFIEWFAASEGSECVLGQSVSEETGFTYDALREVEDPNAQADEDGNLPPPAVPPFIHVENVIREPRIKYFGIPCMGAYLVRGLKYNSYLHDDIVQVSSETIPTLEAWLVIAVDTLGQARPFSPDNIEAFSKWSSAFADAMEQYEKRTYAVQVEWKRAEEKDTKNLQDELKDAIQLQETRIATAVDAVEDENVKVLQEATMKAAAMTDLISAKYIGAVAKLAAYLIPFKLPVLRTLAAVLYLVVDAPKETWLSATTKLPTWDKVRGALAQESFGTLFAAFSAPEVNGARIQEAKDILGETALEDVESPSFVVGALHAWLQAVFGAVDALAEAKAREAEKKDDD</sequence>
<evidence type="ECO:0000256" key="1">
    <source>
        <dbReference type="ARBA" id="ARBA00010849"/>
    </source>
</evidence>
<dbReference type="InterPro" id="IPR007858">
    <property type="entry name" value="Dpy-30_motif"/>
</dbReference>
<dbReference type="GO" id="GO:0048188">
    <property type="term" value="C:Set1C/COMPASS complex"/>
    <property type="evidence" value="ECO:0007669"/>
    <property type="project" value="InterPro"/>
</dbReference>
<dbReference type="OrthoDB" id="432281at2759"/>
<dbReference type="Pfam" id="PF05186">
    <property type="entry name" value="Dpy-30"/>
    <property type="match status" value="1"/>
</dbReference>
<keyword evidence="2" id="KW-0966">Cell projection</keyword>
<dbReference type="PANTHER" id="PTHR23356">
    <property type="entry name" value="DPY30-RELATED"/>
    <property type="match status" value="1"/>
</dbReference>
<organism evidence="2 3">
    <name type="scientific">Achlya hypogyna</name>
    <name type="common">Oomycete</name>
    <name type="synonym">Protoachlya hypogyna</name>
    <dbReference type="NCBI Taxonomy" id="1202772"/>
    <lineage>
        <taxon>Eukaryota</taxon>
        <taxon>Sar</taxon>
        <taxon>Stramenopiles</taxon>
        <taxon>Oomycota</taxon>
        <taxon>Saprolegniomycetes</taxon>
        <taxon>Saprolegniales</taxon>
        <taxon>Achlyaceae</taxon>
        <taxon>Achlya</taxon>
    </lineage>
</organism>
<protein>
    <submittedName>
        <fullName evidence="2">Flagella associated protein</fullName>
    </submittedName>
</protein>
<comment type="caution">
    <text evidence="2">The sequence shown here is derived from an EMBL/GenBank/DDBJ whole genome shotgun (WGS) entry which is preliminary data.</text>
</comment>
<accession>A0A1V9YYG1</accession>
<evidence type="ECO:0000313" key="2">
    <source>
        <dbReference type="EMBL" id="OQR90765.1"/>
    </source>
</evidence>
<dbReference type="InterPro" id="IPR049630">
    <property type="entry name" value="DYDC-like_DD"/>
</dbReference>
<gene>
    <name evidence="2" type="ORF">ACHHYP_05275</name>
</gene>
<comment type="similarity">
    <text evidence="1">Belongs to the dpy-30 family.</text>
</comment>
<keyword evidence="2" id="KW-0282">Flagellum</keyword>
<dbReference type="Gene3D" id="1.20.890.10">
    <property type="entry name" value="cAMP-dependent protein kinase regulatory subunit, dimerization-anchoring domain"/>
    <property type="match status" value="1"/>
</dbReference>
<dbReference type="CDD" id="cd22966">
    <property type="entry name" value="DD_DYDC-like"/>
    <property type="match status" value="1"/>
</dbReference>
<dbReference type="AlphaFoldDB" id="A0A1V9YYG1"/>